<protein>
    <submittedName>
        <fullName evidence="1">Sulfate adenylyltransferase subunit 2</fullName>
    </submittedName>
</protein>
<dbReference type="EMBL" id="GBHO01005798">
    <property type="protein sequence ID" value="JAG37806.1"/>
    <property type="molecule type" value="Transcribed_RNA"/>
</dbReference>
<reference evidence="1" key="2">
    <citation type="submission" date="2014-07" db="EMBL/GenBank/DDBJ databases">
        <authorList>
            <person name="Hull J."/>
        </authorList>
    </citation>
    <scope>NUCLEOTIDE SEQUENCE</scope>
</reference>
<gene>
    <name evidence="1" type="primary">cysD_1</name>
    <name evidence="1" type="ORF">CM83_11770</name>
</gene>
<accession>A0A0A9Z1Q1</accession>
<keyword evidence="1" id="KW-0808">Transferase</keyword>
<dbReference type="GO" id="GO:0016779">
    <property type="term" value="F:nucleotidyltransferase activity"/>
    <property type="evidence" value="ECO:0007669"/>
    <property type="project" value="UniProtKB-KW"/>
</dbReference>
<evidence type="ECO:0000313" key="1">
    <source>
        <dbReference type="EMBL" id="JAG37806.1"/>
    </source>
</evidence>
<reference evidence="1" key="1">
    <citation type="journal article" date="2014" name="PLoS ONE">
        <title>Transcriptome-Based Identification of ABC Transporters in the Western Tarnished Plant Bug Lygus hesperus.</title>
        <authorList>
            <person name="Hull J.J."/>
            <person name="Chaney K."/>
            <person name="Geib S.M."/>
            <person name="Fabrick J.A."/>
            <person name="Brent C.S."/>
            <person name="Walsh D."/>
            <person name="Lavine L.C."/>
        </authorList>
    </citation>
    <scope>NUCLEOTIDE SEQUENCE</scope>
</reference>
<name>A0A0A9Z1Q1_LYGHE</name>
<sequence length="99" mass="11650">EIVMLKWDVLNFAGRYLPAPVLHIPLQESYRERIAVQDRQSENCQEVRLLVGMEKELAHVNWCILTNYNDDHGKNERQCLPYEELSSWKIMPISITPIL</sequence>
<keyword evidence="1" id="KW-0548">Nucleotidyltransferase</keyword>
<proteinExistence type="predicted"/>
<dbReference type="AlphaFoldDB" id="A0A0A9Z1Q1"/>
<organism evidence="1">
    <name type="scientific">Lygus hesperus</name>
    <name type="common">Western plant bug</name>
    <dbReference type="NCBI Taxonomy" id="30085"/>
    <lineage>
        <taxon>Eukaryota</taxon>
        <taxon>Metazoa</taxon>
        <taxon>Ecdysozoa</taxon>
        <taxon>Arthropoda</taxon>
        <taxon>Hexapoda</taxon>
        <taxon>Insecta</taxon>
        <taxon>Pterygota</taxon>
        <taxon>Neoptera</taxon>
        <taxon>Paraneoptera</taxon>
        <taxon>Hemiptera</taxon>
        <taxon>Heteroptera</taxon>
        <taxon>Panheteroptera</taxon>
        <taxon>Cimicomorpha</taxon>
        <taxon>Miridae</taxon>
        <taxon>Mirini</taxon>
        <taxon>Lygus</taxon>
    </lineage>
</organism>
<feature type="non-terminal residue" evidence="1">
    <location>
        <position position="1"/>
    </location>
</feature>